<reference evidence="1 2" key="1">
    <citation type="journal article" date="2014" name="BMC Genomics">
        <title>Genome and secretome analysis of the hemibiotrophic fungal pathogen, Moniliophthora roreri, which causes frosty pod rot disease of cacao: mechanisms of the biotrophic and necrotrophic phases.</title>
        <authorList>
            <person name="Meinhardt L.W."/>
            <person name="Costa G.G.L."/>
            <person name="Thomazella D.P.T."/>
            <person name="Teixeira P.J.P.L."/>
            <person name="Carazzolle M.F."/>
            <person name="Schuster S.C."/>
            <person name="Carlson J.E."/>
            <person name="Guiltinan M.J."/>
            <person name="Mieczkowski P."/>
            <person name="Farmer A."/>
            <person name="Ramaraj T."/>
            <person name="Crozier J."/>
            <person name="Davis R.E."/>
            <person name="Shao J."/>
            <person name="Melnick R.L."/>
            <person name="Pereira G.A.G."/>
            <person name="Bailey B.A."/>
        </authorList>
    </citation>
    <scope>NUCLEOTIDE SEQUENCE [LARGE SCALE GENOMIC DNA]</scope>
    <source>
        <strain evidence="1 2">MCA 2997</strain>
    </source>
</reference>
<evidence type="ECO:0000313" key="1">
    <source>
        <dbReference type="EMBL" id="ESK90730.1"/>
    </source>
</evidence>
<name>V2XE18_MONRO</name>
<gene>
    <name evidence="1" type="ORF">Moror_4088</name>
</gene>
<evidence type="ECO:0000313" key="2">
    <source>
        <dbReference type="Proteomes" id="UP000017559"/>
    </source>
</evidence>
<dbReference type="Proteomes" id="UP000017559">
    <property type="component" value="Unassembled WGS sequence"/>
</dbReference>
<dbReference type="EMBL" id="AWSO01000412">
    <property type="protein sequence ID" value="ESK90730.1"/>
    <property type="molecule type" value="Genomic_DNA"/>
</dbReference>
<proteinExistence type="predicted"/>
<comment type="caution">
    <text evidence="1">The sequence shown here is derived from an EMBL/GenBank/DDBJ whole genome shotgun (WGS) entry which is preliminary data.</text>
</comment>
<dbReference type="KEGG" id="mrr:Moror_4088"/>
<sequence>MAEPLYTQCDSGVIKDTIELDFFTVIYASLLPIPRHAIIRSRLHETFNFNPGLGYFSSELDEVGINPVISARASNLRFVSALIRRPLETVFLVKPFLNAEALME</sequence>
<dbReference type="HOGENOM" id="CLU_2250772_0_0_1"/>
<keyword evidence="2" id="KW-1185">Reference proteome</keyword>
<dbReference type="AlphaFoldDB" id="V2XE18"/>
<accession>V2XE18</accession>
<organism evidence="1 2">
    <name type="scientific">Moniliophthora roreri (strain MCA 2997)</name>
    <name type="common">Cocoa frosty pod rot fungus</name>
    <name type="synonym">Crinipellis roreri</name>
    <dbReference type="NCBI Taxonomy" id="1381753"/>
    <lineage>
        <taxon>Eukaryota</taxon>
        <taxon>Fungi</taxon>
        <taxon>Dikarya</taxon>
        <taxon>Basidiomycota</taxon>
        <taxon>Agaricomycotina</taxon>
        <taxon>Agaricomycetes</taxon>
        <taxon>Agaricomycetidae</taxon>
        <taxon>Agaricales</taxon>
        <taxon>Marasmiineae</taxon>
        <taxon>Marasmiaceae</taxon>
        <taxon>Moniliophthora</taxon>
    </lineage>
</organism>
<protein>
    <submittedName>
        <fullName evidence="1">Uncharacterized protein</fullName>
    </submittedName>
</protein>